<dbReference type="SUPFAM" id="SSF52172">
    <property type="entry name" value="CheY-like"/>
    <property type="match status" value="1"/>
</dbReference>
<dbReference type="InterPro" id="IPR011990">
    <property type="entry name" value="TPR-like_helical_dom_sf"/>
</dbReference>
<keyword evidence="3 7" id="KW-0597">Phosphoprotein</keyword>
<gene>
    <name evidence="11" type="ORF">ACFOW3_21605</name>
</gene>
<feature type="chain" id="PRO_5046084687" description="histidine kinase" evidence="8">
    <location>
        <begin position="24"/>
        <end position="853"/>
    </location>
</feature>
<dbReference type="InterPro" id="IPR004358">
    <property type="entry name" value="Sig_transdc_His_kin-like_C"/>
</dbReference>
<keyword evidence="5" id="KW-0418">Kinase</keyword>
<dbReference type="InterPro" id="IPR036097">
    <property type="entry name" value="HisK_dim/P_sf"/>
</dbReference>
<keyword evidence="12" id="KW-1185">Reference proteome</keyword>
<organism evidence="11 12">
    <name type="scientific">Acidovorax facilis</name>
    <dbReference type="NCBI Taxonomy" id="12917"/>
    <lineage>
        <taxon>Bacteria</taxon>
        <taxon>Pseudomonadati</taxon>
        <taxon>Pseudomonadota</taxon>
        <taxon>Betaproteobacteria</taxon>
        <taxon>Burkholderiales</taxon>
        <taxon>Comamonadaceae</taxon>
        <taxon>Acidovorax</taxon>
    </lineage>
</organism>
<dbReference type="InterPro" id="IPR050736">
    <property type="entry name" value="Sensor_HK_Regulatory"/>
</dbReference>
<evidence type="ECO:0000256" key="8">
    <source>
        <dbReference type="SAM" id="SignalP"/>
    </source>
</evidence>
<name>A0ABV8DGK5_9BURK</name>
<dbReference type="CDD" id="cd00156">
    <property type="entry name" value="REC"/>
    <property type="match status" value="1"/>
</dbReference>
<evidence type="ECO:0000256" key="4">
    <source>
        <dbReference type="ARBA" id="ARBA00022679"/>
    </source>
</evidence>
<dbReference type="Pfam" id="PF13424">
    <property type="entry name" value="TPR_12"/>
    <property type="match status" value="1"/>
</dbReference>
<dbReference type="CDD" id="cd00082">
    <property type="entry name" value="HisKA"/>
    <property type="match status" value="1"/>
</dbReference>
<dbReference type="Pfam" id="PF00512">
    <property type="entry name" value="HisKA"/>
    <property type="match status" value="1"/>
</dbReference>
<keyword evidence="11" id="KW-0067">ATP-binding</keyword>
<dbReference type="SUPFAM" id="SSF55874">
    <property type="entry name" value="ATPase domain of HSP90 chaperone/DNA topoisomerase II/histidine kinase"/>
    <property type="match status" value="1"/>
</dbReference>
<dbReference type="CDD" id="cd00075">
    <property type="entry name" value="HATPase"/>
    <property type="match status" value="1"/>
</dbReference>
<feature type="domain" description="Histidine kinase" evidence="9">
    <location>
        <begin position="480"/>
        <end position="695"/>
    </location>
</feature>
<dbReference type="SMART" id="SM00028">
    <property type="entry name" value="TPR"/>
    <property type="match status" value="5"/>
</dbReference>
<dbReference type="InterPro" id="IPR003661">
    <property type="entry name" value="HisK_dim/P_dom"/>
</dbReference>
<evidence type="ECO:0000313" key="12">
    <source>
        <dbReference type="Proteomes" id="UP001595693"/>
    </source>
</evidence>
<sequence length="853" mass="92298">MRLVRAVVLVAALCLQTALPAGAQVPNPDLAELDRLQTLSQRNSAEAVQALQAAATRFANAADVATRRTYLAALTDAAFETGQAAVVTEGIAQLKALAAAHGDASTQVLATCFEARQWAVAGKTRAGLDALAREAGAAEQVPDPWVRWLYHLTLGALHSSNGQFEAAMTHLLRSLELSRTLPRQAATSELRSRTHLELLHFDMKNPDRALQTIRETLPLAEKLGAQQALGWLHLHRGNVENVQGNLDTAAAAYRQSLQIARAGGLTGLQATALNNLGDVLLQRKAYAAAEPVMREALAAYRDAHELNGAAMAQANLGFALMGQGRIAAGVHEVEAGIRFVHEAGSLPMEEQLLGELSRMYEQAGLYREAMATTRKQQALAKELFHTERDQAVAALQERFDSAERQRQIEQLAQANRVQDAELRVRRMQQIGLAATVALALLAAGASYWQYRRTRTANAALAAARRQAESALAEKNLFLATASHDLRQPVHAMSLMVEAISLRNGDPVLRPLVADLRNSMQAMNQLFNALLDLARLESGLPLGAKGVVDLNALLADVVRLFREQASLGGLALRLWVPRGGATVWAEPVLLRQALANLVQNAIRYTPQGKVLVSVRARGSDWLVEVRDTGVGITVADQYRVFSPYYRGERADQMNDAGHGLGLAVVARCAEQMGATHGLVSQAGRGSCFWLRLPAHTAAATTTAVPPDPVALHRDETAMRPLQGRCLVLDDDRQVIKAWRAMLEAWGVTAAYATTTAEAHAQLDEGFEPDAIFCDQRLHTGESGFDVLRALLARCPAARGAMVSGEHNAPALQDAEDEGYLVLRKPVSPVELHAVLAQWLGPQKNQSKQPSALYQ</sequence>
<dbReference type="GO" id="GO:0005524">
    <property type="term" value="F:ATP binding"/>
    <property type="evidence" value="ECO:0007669"/>
    <property type="project" value="UniProtKB-KW"/>
</dbReference>
<dbReference type="InterPro" id="IPR019734">
    <property type="entry name" value="TPR_rpt"/>
</dbReference>
<dbReference type="SUPFAM" id="SSF48452">
    <property type="entry name" value="TPR-like"/>
    <property type="match status" value="1"/>
</dbReference>
<dbReference type="PROSITE" id="PS50109">
    <property type="entry name" value="HIS_KIN"/>
    <property type="match status" value="1"/>
</dbReference>
<dbReference type="SMART" id="SM00387">
    <property type="entry name" value="HATPase_c"/>
    <property type="match status" value="1"/>
</dbReference>
<dbReference type="RefSeq" id="WP_055393008.1">
    <property type="nucleotide sequence ID" value="NZ_JAMXAX010000013.1"/>
</dbReference>
<evidence type="ECO:0000259" key="10">
    <source>
        <dbReference type="PROSITE" id="PS50110"/>
    </source>
</evidence>
<dbReference type="InterPro" id="IPR005467">
    <property type="entry name" value="His_kinase_dom"/>
</dbReference>
<evidence type="ECO:0000256" key="6">
    <source>
        <dbReference type="ARBA" id="ARBA00023012"/>
    </source>
</evidence>
<feature type="signal peptide" evidence="8">
    <location>
        <begin position="1"/>
        <end position="23"/>
    </location>
</feature>
<dbReference type="Gene3D" id="1.25.40.10">
    <property type="entry name" value="Tetratricopeptide repeat domain"/>
    <property type="match status" value="1"/>
</dbReference>
<evidence type="ECO:0000256" key="1">
    <source>
        <dbReference type="ARBA" id="ARBA00000085"/>
    </source>
</evidence>
<dbReference type="Proteomes" id="UP001595693">
    <property type="component" value="Unassembled WGS sequence"/>
</dbReference>
<dbReference type="Gene3D" id="1.10.287.130">
    <property type="match status" value="1"/>
</dbReference>
<dbReference type="EC" id="2.7.13.3" evidence="2"/>
<evidence type="ECO:0000259" key="9">
    <source>
        <dbReference type="PROSITE" id="PS50109"/>
    </source>
</evidence>
<dbReference type="InterPro" id="IPR036890">
    <property type="entry name" value="HATPase_C_sf"/>
</dbReference>
<evidence type="ECO:0000256" key="5">
    <source>
        <dbReference type="ARBA" id="ARBA00022777"/>
    </source>
</evidence>
<keyword evidence="6" id="KW-0902">Two-component regulatory system</keyword>
<evidence type="ECO:0000256" key="2">
    <source>
        <dbReference type="ARBA" id="ARBA00012438"/>
    </source>
</evidence>
<evidence type="ECO:0000256" key="3">
    <source>
        <dbReference type="ARBA" id="ARBA00022553"/>
    </source>
</evidence>
<dbReference type="SMART" id="SM00388">
    <property type="entry name" value="HisKA"/>
    <property type="match status" value="1"/>
</dbReference>
<keyword evidence="4" id="KW-0808">Transferase</keyword>
<dbReference type="SMART" id="SM00448">
    <property type="entry name" value="REC"/>
    <property type="match status" value="1"/>
</dbReference>
<comment type="caution">
    <text evidence="11">The sequence shown here is derived from an EMBL/GenBank/DDBJ whole genome shotgun (WGS) entry which is preliminary data.</text>
</comment>
<dbReference type="InterPro" id="IPR011006">
    <property type="entry name" value="CheY-like_superfamily"/>
</dbReference>
<comment type="catalytic activity">
    <reaction evidence="1">
        <text>ATP + protein L-histidine = ADP + protein N-phospho-L-histidine.</text>
        <dbReference type="EC" id="2.7.13.3"/>
    </reaction>
</comment>
<dbReference type="InterPro" id="IPR003594">
    <property type="entry name" value="HATPase_dom"/>
</dbReference>
<evidence type="ECO:0000256" key="7">
    <source>
        <dbReference type="PROSITE-ProRule" id="PRU00169"/>
    </source>
</evidence>
<feature type="domain" description="Response regulatory" evidence="10">
    <location>
        <begin position="723"/>
        <end position="838"/>
    </location>
</feature>
<protein>
    <recommendedName>
        <fullName evidence="2">histidine kinase</fullName>
        <ecNumber evidence="2">2.7.13.3</ecNumber>
    </recommendedName>
</protein>
<dbReference type="SUPFAM" id="SSF47384">
    <property type="entry name" value="Homodimeric domain of signal transducing histidine kinase"/>
    <property type="match status" value="1"/>
</dbReference>
<dbReference type="EMBL" id="JBHSAJ010000063">
    <property type="protein sequence ID" value="MFC3937224.1"/>
    <property type="molecule type" value="Genomic_DNA"/>
</dbReference>
<keyword evidence="11" id="KW-0547">Nucleotide-binding</keyword>
<dbReference type="Pfam" id="PF00072">
    <property type="entry name" value="Response_reg"/>
    <property type="match status" value="1"/>
</dbReference>
<evidence type="ECO:0000313" key="11">
    <source>
        <dbReference type="EMBL" id="MFC3937224.1"/>
    </source>
</evidence>
<dbReference type="PANTHER" id="PTHR43711:SF1">
    <property type="entry name" value="HISTIDINE KINASE 1"/>
    <property type="match status" value="1"/>
</dbReference>
<dbReference type="PANTHER" id="PTHR43711">
    <property type="entry name" value="TWO-COMPONENT HISTIDINE KINASE"/>
    <property type="match status" value="1"/>
</dbReference>
<accession>A0ABV8DGK5</accession>
<keyword evidence="8" id="KW-0732">Signal</keyword>
<feature type="modified residue" description="4-aspartylphosphate" evidence="7">
    <location>
        <position position="773"/>
    </location>
</feature>
<dbReference type="Gene3D" id="3.30.565.10">
    <property type="entry name" value="Histidine kinase-like ATPase, C-terminal domain"/>
    <property type="match status" value="1"/>
</dbReference>
<dbReference type="PRINTS" id="PR00344">
    <property type="entry name" value="BCTRLSENSOR"/>
</dbReference>
<dbReference type="Pfam" id="PF02518">
    <property type="entry name" value="HATPase_c"/>
    <property type="match status" value="1"/>
</dbReference>
<dbReference type="PROSITE" id="PS50110">
    <property type="entry name" value="RESPONSE_REGULATORY"/>
    <property type="match status" value="1"/>
</dbReference>
<dbReference type="Gene3D" id="3.40.50.2300">
    <property type="match status" value="1"/>
</dbReference>
<proteinExistence type="predicted"/>
<dbReference type="InterPro" id="IPR001789">
    <property type="entry name" value="Sig_transdc_resp-reg_receiver"/>
</dbReference>
<reference evidence="12" key="1">
    <citation type="journal article" date="2019" name="Int. J. Syst. Evol. Microbiol.">
        <title>The Global Catalogue of Microorganisms (GCM) 10K type strain sequencing project: providing services to taxonomists for standard genome sequencing and annotation.</title>
        <authorList>
            <consortium name="The Broad Institute Genomics Platform"/>
            <consortium name="The Broad Institute Genome Sequencing Center for Infectious Disease"/>
            <person name="Wu L."/>
            <person name="Ma J."/>
        </authorList>
    </citation>
    <scope>NUCLEOTIDE SEQUENCE [LARGE SCALE GENOMIC DNA]</scope>
    <source>
        <strain evidence="12">CCUG 2113</strain>
    </source>
</reference>